<dbReference type="RefSeq" id="WP_128094736.1">
    <property type="nucleotide sequence ID" value="NZ_JBHEEN010000010.1"/>
</dbReference>
<dbReference type="Gene3D" id="3.40.50.720">
    <property type="entry name" value="NAD(P)-binding Rossmann-like Domain"/>
    <property type="match status" value="1"/>
</dbReference>
<name>A0A643ET62_9HYPH</name>
<dbReference type="PANTHER" id="PTHR48106">
    <property type="entry name" value="QUINONE OXIDOREDUCTASE PIG3-RELATED"/>
    <property type="match status" value="1"/>
</dbReference>
<dbReference type="EMBL" id="VZPE01000016">
    <property type="protein sequence ID" value="KAB0565572.1"/>
    <property type="molecule type" value="Genomic_DNA"/>
</dbReference>
<dbReference type="CDD" id="cd05286">
    <property type="entry name" value="QOR2"/>
    <property type="match status" value="1"/>
</dbReference>
<proteinExistence type="predicted"/>
<gene>
    <name evidence="4" type="ORF">F7Q93_23000</name>
</gene>
<dbReference type="FunFam" id="3.40.50.720:FF:000053">
    <property type="entry name" value="Quinone oxidoreductase 1"/>
    <property type="match status" value="1"/>
</dbReference>
<accession>A0A643ET62</accession>
<evidence type="ECO:0000313" key="4">
    <source>
        <dbReference type="EMBL" id="KAB0565572.1"/>
    </source>
</evidence>
<reference evidence="4" key="1">
    <citation type="submission" date="2019-09" db="EMBL/GenBank/DDBJ databases">
        <title>Draft genome sequences of 48 bacterial type strains from the CCUG.</title>
        <authorList>
            <person name="Tunovic T."/>
            <person name="Pineiro-Iglesias B."/>
            <person name="Unosson C."/>
            <person name="Inganas E."/>
            <person name="Ohlen M."/>
            <person name="Cardew S."/>
            <person name="Jensie-Markopoulos S."/>
            <person name="Salva-Serra F."/>
            <person name="Jaen-Luchoro D."/>
            <person name="Karlsson R."/>
            <person name="Svensson-Stadler L."/>
            <person name="Chun J."/>
            <person name="Moore E."/>
        </authorList>
    </citation>
    <scope>NUCLEOTIDE SEQUENCE</scope>
    <source>
        <strain evidence="4">CCUG 50899</strain>
    </source>
</reference>
<dbReference type="InterPro" id="IPR011032">
    <property type="entry name" value="GroES-like_sf"/>
</dbReference>
<protein>
    <submittedName>
        <fullName evidence="4">Quinone oxidoreductase</fullName>
    </submittedName>
</protein>
<dbReference type="Pfam" id="PF00107">
    <property type="entry name" value="ADH_zinc_N"/>
    <property type="match status" value="1"/>
</dbReference>
<keyword evidence="2" id="KW-0560">Oxidoreductase</keyword>
<comment type="caution">
    <text evidence="4">The sequence shown here is derived from an EMBL/GenBank/DDBJ whole genome shotgun (WGS) entry which is preliminary data.</text>
</comment>
<dbReference type="Pfam" id="PF08240">
    <property type="entry name" value="ADH_N"/>
    <property type="match status" value="1"/>
</dbReference>
<dbReference type="InterPro" id="IPR002364">
    <property type="entry name" value="Quin_OxRdtase/zeta-crystal_CS"/>
</dbReference>
<dbReference type="InterPro" id="IPR020843">
    <property type="entry name" value="ER"/>
</dbReference>
<dbReference type="PANTHER" id="PTHR48106:SF13">
    <property type="entry name" value="QUINONE OXIDOREDUCTASE-RELATED"/>
    <property type="match status" value="1"/>
</dbReference>
<dbReference type="PROSITE" id="PS01162">
    <property type="entry name" value="QOR_ZETA_CRYSTAL"/>
    <property type="match status" value="1"/>
</dbReference>
<dbReference type="GO" id="GO:0003960">
    <property type="term" value="F:quinone reductase (NADPH) activity"/>
    <property type="evidence" value="ECO:0007669"/>
    <property type="project" value="InterPro"/>
</dbReference>
<evidence type="ECO:0000256" key="1">
    <source>
        <dbReference type="ARBA" id="ARBA00022857"/>
    </source>
</evidence>
<keyword evidence="1" id="KW-0521">NADP</keyword>
<evidence type="ECO:0000259" key="3">
    <source>
        <dbReference type="SMART" id="SM00829"/>
    </source>
</evidence>
<dbReference type="InterPro" id="IPR036291">
    <property type="entry name" value="NAD(P)-bd_dom_sf"/>
</dbReference>
<dbReference type="Gene3D" id="3.90.180.10">
    <property type="entry name" value="Medium-chain alcohol dehydrogenases, catalytic domain"/>
    <property type="match status" value="1"/>
</dbReference>
<dbReference type="InterPro" id="IPR047618">
    <property type="entry name" value="QOR-like"/>
</dbReference>
<dbReference type="GO" id="GO:0005829">
    <property type="term" value="C:cytosol"/>
    <property type="evidence" value="ECO:0007669"/>
    <property type="project" value="TreeGrafter"/>
</dbReference>
<dbReference type="SUPFAM" id="SSF51735">
    <property type="entry name" value="NAD(P)-binding Rossmann-fold domains"/>
    <property type="match status" value="1"/>
</dbReference>
<evidence type="ECO:0000256" key="2">
    <source>
        <dbReference type="ARBA" id="ARBA00023002"/>
    </source>
</evidence>
<dbReference type="SMART" id="SM00829">
    <property type="entry name" value="PKS_ER"/>
    <property type="match status" value="1"/>
</dbReference>
<dbReference type="SUPFAM" id="SSF50129">
    <property type="entry name" value="GroES-like"/>
    <property type="match status" value="1"/>
</dbReference>
<dbReference type="GO" id="GO:0070402">
    <property type="term" value="F:NADPH binding"/>
    <property type="evidence" value="ECO:0007669"/>
    <property type="project" value="TreeGrafter"/>
</dbReference>
<sequence length="329" mass="34611">MPQFVDTVRFSEYGGPEVLSFQKMELPSPGSGELQIKHLAIGVNYIDIYHRKGVFAVKLPLPSGLGVEGVGEIVGCGPDVAGFAIGDRVAYVGGAPGGYSAFRNVAAARCLRVPDGLDSETVAATVFKGLTAEYLTHRCVPLKQGDTVLFHAAAGGVGSLATQWLKSLGVSVIGTVSTDAKAEIARAQGCDDVIIYSRVDFRQKVSDITSGKGVRVVFDSVGSDTFAKSLDCLQPRGTLVSFGESSGPVDPLQVGTLGAKGSLFVTRPSIAHYTSDRAEYELAAQRLFSALETGVLKVAKPTSYPLTDVQQAHADMEARKTSGSVILQP</sequence>
<dbReference type="AlphaFoldDB" id="A0A643ET62"/>
<feature type="domain" description="Enoyl reductase (ER)" evidence="3">
    <location>
        <begin position="14"/>
        <end position="327"/>
    </location>
</feature>
<dbReference type="GO" id="GO:0035925">
    <property type="term" value="F:mRNA 3'-UTR AU-rich region binding"/>
    <property type="evidence" value="ECO:0007669"/>
    <property type="project" value="TreeGrafter"/>
</dbReference>
<organism evidence="4">
    <name type="scientific">Brucella pituitosa</name>
    <dbReference type="NCBI Taxonomy" id="571256"/>
    <lineage>
        <taxon>Bacteria</taxon>
        <taxon>Pseudomonadati</taxon>
        <taxon>Pseudomonadota</taxon>
        <taxon>Alphaproteobacteria</taxon>
        <taxon>Hyphomicrobiales</taxon>
        <taxon>Brucellaceae</taxon>
        <taxon>Brucella/Ochrobactrum group</taxon>
        <taxon>Brucella</taxon>
    </lineage>
</organism>
<dbReference type="GO" id="GO:0008270">
    <property type="term" value="F:zinc ion binding"/>
    <property type="evidence" value="ECO:0007669"/>
    <property type="project" value="InterPro"/>
</dbReference>
<dbReference type="InterPro" id="IPR013149">
    <property type="entry name" value="ADH-like_C"/>
</dbReference>
<dbReference type="InterPro" id="IPR013154">
    <property type="entry name" value="ADH-like_N"/>
</dbReference>